<gene>
    <name evidence="2" type="ORF">E5083_25315</name>
</gene>
<dbReference type="GeneID" id="95450896"/>
<feature type="region of interest" description="Disordered" evidence="1">
    <location>
        <begin position="1"/>
        <end position="30"/>
    </location>
</feature>
<reference evidence="2 3" key="1">
    <citation type="submission" date="2019-04" db="EMBL/GenBank/DDBJ databases">
        <title>Streptomyces sp. nov. Bv016 isolated from bark of Buahinia variegata.</title>
        <authorList>
            <person name="Kanchanasin P."/>
            <person name="Tanasupawat S."/>
            <person name="Yuki M."/>
            <person name="Kudo T."/>
        </authorList>
    </citation>
    <scope>NUCLEOTIDE SEQUENCE [LARGE SCALE GENOMIC DNA]</scope>
    <source>
        <strain evidence="2 3">Bv016</strain>
    </source>
</reference>
<comment type="caution">
    <text evidence="2">The sequence shown here is derived from an EMBL/GenBank/DDBJ whole genome shotgun (WGS) entry which is preliminary data.</text>
</comment>
<dbReference type="AlphaFoldDB" id="A0A4Z1CW08"/>
<evidence type="ECO:0000256" key="1">
    <source>
        <dbReference type="SAM" id="MobiDB-lite"/>
    </source>
</evidence>
<organism evidence="2 3">
    <name type="scientific">Streptomyces bauhiniae</name>
    <dbReference type="NCBI Taxonomy" id="2340725"/>
    <lineage>
        <taxon>Bacteria</taxon>
        <taxon>Bacillati</taxon>
        <taxon>Actinomycetota</taxon>
        <taxon>Actinomycetes</taxon>
        <taxon>Kitasatosporales</taxon>
        <taxon>Streptomycetaceae</taxon>
        <taxon>Streptomyces</taxon>
    </lineage>
</organism>
<keyword evidence="3" id="KW-1185">Reference proteome</keyword>
<feature type="region of interest" description="Disordered" evidence="1">
    <location>
        <begin position="45"/>
        <end position="79"/>
    </location>
</feature>
<accession>A0A4Z1CW08</accession>
<dbReference type="EMBL" id="SRRT01000008">
    <property type="protein sequence ID" value="TGN72998.1"/>
    <property type="molecule type" value="Genomic_DNA"/>
</dbReference>
<dbReference type="Proteomes" id="UP000298159">
    <property type="component" value="Unassembled WGS sequence"/>
</dbReference>
<protein>
    <submittedName>
        <fullName evidence="2">Uncharacterized protein</fullName>
    </submittedName>
</protein>
<name>A0A4Z1CW08_9ACTN</name>
<sequence length="79" mass="8855">MTPTQTATGRQRRVYVPRPADAAPPAHPDPPIYTELMRVWADRGRTLPGRHDPEWAELAAPTVRRGQFSDSPAPPDDER</sequence>
<feature type="compositionally biased region" description="Basic and acidic residues" evidence="1">
    <location>
        <begin position="45"/>
        <end position="54"/>
    </location>
</feature>
<proteinExistence type="predicted"/>
<evidence type="ECO:0000313" key="2">
    <source>
        <dbReference type="EMBL" id="TGN72998.1"/>
    </source>
</evidence>
<evidence type="ECO:0000313" key="3">
    <source>
        <dbReference type="Proteomes" id="UP000298159"/>
    </source>
</evidence>
<dbReference type="RefSeq" id="WP_135788016.1">
    <property type="nucleotide sequence ID" value="NZ_JBEYRW010000006.1"/>
</dbReference>